<dbReference type="PANTHER" id="PTHR47197">
    <property type="entry name" value="PROTEIN NIRF"/>
    <property type="match status" value="1"/>
</dbReference>
<accession>H5SRM8</accession>
<protein>
    <submittedName>
        <fullName evidence="3">Surface antigen protein</fullName>
    </submittedName>
</protein>
<evidence type="ECO:0000256" key="1">
    <source>
        <dbReference type="SAM" id="SignalP"/>
    </source>
</evidence>
<dbReference type="InterPro" id="IPR051200">
    <property type="entry name" value="Host-pathogen_enzymatic-act"/>
</dbReference>
<dbReference type="SUPFAM" id="SSF50974">
    <property type="entry name" value="Nitrous oxide reductase, N-terminal domain"/>
    <property type="match status" value="1"/>
</dbReference>
<dbReference type="InterPro" id="IPR015943">
    <property type="entry name" value="WD40/YVTN_repeat-like_dom_sf"/>
</dbReference>
<reference evidence="3" key="1">
    <citation type="journal article" date="2005" name="Environ. Microbiol.">
        <title>Genetic and functional properties of uncultivated thermophilic crenarchaeotes from a subsurface gold mine as revealed by analysis of genome fragments.</title>
        <authorList>
            <person name="Nunoura T."/>
            <person name="Hirayama H."/>
            <person name="Takami H."/>
            <person name="Oida H."/>
            <person name="Nishi S."/>
            <person name="Shimamura S."/>
            <person name="Suzuki Y."/>
            <person name="Inagaki F."/>
            <person name="Takai K."/>
            <person name="Nealson K.H."/>
            <person name="Horikoshi K."/>
        </authorList>
    </citation>
    <scope>NUCLEOTIDE SEQUENCE</scope>
</reference>
<dbReference type="Gene3D" id="2.60.40.10">
    <property type="entry name" value="Immunoglobulins"/>
    <property type="match status" value="2"/>
</dbReference>
<keyword evidence="1" id="KW-0732">Signal</keyword>
<dbReference type="Gene3D" id="2.130.10.10">
    <property type="entry name" value="YVTN repeat-like/Quinoprotein amine dehydrogenase"/>
    <property type="match status" value="3"/>
</dbReference>
<dbReference type="InterPro" id="IPR011964">
    <property type="entry name" value="YVTN_b-propeller_repeat"/>
</dbReference>
<dbReference type="InterPro" id="IPR011045">
    <property type="entry name" value="N2O_reductase_N"/>
</dbReference>
<dbReference type="AlphaFoldDB" id="H5SRM8"/>
<dbReference type="PANTHER" id="PTHR47197:SF3">
    <property type="entry name" value="DIHYDRO-HEME D1 DEHYDROGENASE"/>
    <property type="match status" value="1"/>
</dbReference>
<organism evidence="3">
    <name type="scientific">Acetithermum autotrophicum</name>
    <dbReference type="NCBI Taxonomy" id="1446466"/>
    <lineage>
        <taxon>Bacteria</taxon>
        <taxon>Candidatus Bipolaricaulota</taxon>
        <taxon>Candidatus Acetithermum</taxon>
    </lineage>
</organism>
<feature type="domain" description="BACON" evidence="2">
    <location>
        <begin position="141"/>
        <end position="216"/>
    </location>
</feature>
<evidence type="ECO:0000259" key="2">
    <source>
        <dbReference type="Pfam" id="PF19190"/>
    </source>
</evidence>
<dbReference type="EMBL" id="AP011801">
    <property type="protein sequence ID" value="BAL58745.1"/>
    <property type="molecule type" value="Genomic_DNA"/>
</dbReference>
<reference evidence="3" key="2">
    <citation type="journal article" date="2012" name="PLoS ONE">
        <title>A Deeply Branching Thermophilic Bacterium with an Ancient Acetyl-CoA Pathway Dominates a Subsurface Ecosystem.</title>
        <authorList>
            <person name="Takami H."/>
            <person name="Noguchi H."/>
            <person name="Takaki Y."/>
            <person name="Uchiyama I."/>
            <person name="Toyoda A."/>
            <person name="Nishi S."/>
            <person name="Chee G.-J."/>
            <person name="Arai W."/>
            <person name="Nunoura T."/>
            <person name="Itoh T."/>
            <person name="Hattori M."/>
            <person name="Takai K."/>
        </authorList>
    </citation>
    <scope>NUCLEOTIDE SEQUENCE</scope>
</reference>
<dbReference type="InterPro" id="IPR024361">
    <property type="entry name" value="BACON"/>
</dbReference>
<dbReference type="Pfam" id="PF10282">
    <property type="entry name" value="Lactonase"/>
    <property type="match status" value="1"/>
</dbReference>
<sequence length="650" mass="69767">MMRLIVIGGLLVLCGLLAGAGEQPPSTAPEIVFIDFPKQIQADGTKVPGFVGFKDPDGNLARADFSIVQAKDLQPFTVDLKHLKGVKEGVFEFQIATQTPQQATLRVILVDEAGNHSQPKEFSFEAVGLGQPPPLAQPPVLQVNPTSLNFRGQESGGNPLPQMVKISNEGGSPLEWVAQIDVNWISLSATHGSLAPKESWQLQVAVNVAGLRAGIHQARITITAPGAQGSPAIVSVSLELVSANRAPVIESLAPQRIPWGKTLSVRVQASDPDVGDTITLEATNLPKNANFQTVRGNPAVGTFTFTPEAAQARQTFRVTFVATDTQGLRDSKELSVTVEIRPIQPRVIANVFLTSRPSGIAITPDNRRAYVANLNSNNVIVVDIQTARAGEIIQVGRRPLGVAISPDGRFVYVANVNDNNLSVIDTQINKVIKQIPVGKAPYGVTVTADGAKIYVSNLNSNTISIIDAHTLEVIGEIQVEAPSAMVISPDGRYAYVASYDVVVVDLRARRVIDTIKVKQPWEPQSPPWPWRLAITPDGQLVYATIQHPQFPNEDTVMAIDAQQRRVLAKVKTGNRPFGIAVTPDGGFVLVANQDMNNVTVVEVATNRVTQTIQDPLLTAQPLEVAISPNGHKALITNGTNSVTIVELLGE</sequence>
<dbReference type="Pfam" id="PF19190">
    <property type="entry name" value="BACON_2"/>
    <property type="match status" value="1"/>
</dbReference>
<feature type="signal peptide" evidence="1">
    <location>
        <begin position="1"/>
        <end position="20"/>
    </location>
</feature>
<dbReference type="InterPro" id="IPR019405">
    <property type="entry name" value="Lactonase_7-beta_prop"/>
</dbReference>
<dbReference type="NCBIfam" id="TIGR02276">
    <property type="entry name" value="beta_rpt_yvtn"/>
    <property type="match status" value="4"/>
</dbReference>
<name>H5SRM8_ACEAU</name>
<dbReference type="Pfam" id="PF02239">
    <property type="entry name" value="Cytochrom_D1"/>
    <property type="match status" value="1"/>
</dbReference>
<gene>
    <name evidence="3" type="ORF">HGMM_OP2C293</name>
</gene>
<proteinExistence type="predicted"/>
<dbReference type="Pfam" id="PF17963">
    <property type="entry name" value="Big_9"/>
    <property type="match status" value="1"/>
</dbReference>
<dbReference type="InterPro" id="IPR013783">
    <property type="entry name" value="Ig-like_fold"/>
</dbReference>
<feature type="chain" id="PRO_5003598290" evidence="1">
    <location>
        <begin position="21"/>
        <end position="650"/>
    </location>
</feature>
<evidence type="ECO:0000313" key="3">
    <source>
        <dbReference type="EMBL" id="BAL58745.1"/>
    </source>
</evidence>